<dbReference type="RefSeq" id="XP_007692589.1">
    <property type="nucleotide sequence ID" value="XM_007694399.1"/>
</dbReference>
<evidence type="ECO:0000313" key="3">
    <source>
        <dbReference type="Proteomes" id="UP000054032"/>
    </source>
</evidence>
<feature type="region of interest" description="Disordered" evidence="1">
    <location>
        <begin position="54"/>
        <end position="78"/>
    </location>
</feature>
<feature type="non-terminal residue" evidence="2">
    <location>
        <position position="1"/>
    </location>
</feature>
<evidence type="ECO:0000256" key="1">
    <source>
        <dbReference type="SAM" id="MobiDB-lite"/>
    </source>
</evidence>
<evidence type="ECO:0000313" key="2">
    <source>
        <dbReference type="EMBL" id="EUC40909.1"/>
    </source>
</evidence>
<keyword evidence="3" id="KW-1185">Reference proteome</keyword>
<dbReference type="HOGENOM" id="CLU_2628456_0_0_1"/>
<dbReference type="GeneID" id="19119081"/>
<feature type="region of interest" description="Disordered" evidence="1">
    <location>
        <begin position="1"/>
        <end position="23"/>
    </location>
</feature>
<dbReference type="Proteomes" id="UP000054032">
    <property type="component" value="Unassembled WGS sequence"/>
</dbReference>
<dbReference type="AlphaFoldDB" id="W6YZF1"/>
<dbReference type="OrthoDB" id="3663339at2759"/>
<proteinExistence type="predicted"/>
<organism evidence="2 3">
    <name type="scientific">Bipolaris oryzae ATCC 44560</name>
    <dbReference type="NCBI Taxonomy" id="930090"/>
    <lineage>
        <taxon>Eukaryota</taxon>
        <taxon>Fungi</taxon>
        <taxon>Dikarya</taxon>
        <taxon>Ascomycota</taxon>
        <taxon>Pezizomycotina</taxon>
        <taxon>Dothideomycetes</taxon>
        <taxon>Pleosporomycetidae</taxon>
        <taxon>Pleosporales</taxon>
        <taxon>Pleosporineae</taxon>
        <taxon>Pleosporaceae</taxon>
        <taxon>Bipolaris</taxon>
    </lineage>
</organism>
<accession>W6YZF1</accession>
<sequence>EPEIRGDSVYDQPNSDSRVPKEAIAETRFAPKWGPYLPLFEMIETQRQLLGNSKKATTISVDHYRSRRTRGTESDSRA</sequence>
<dbReference type="EMBL" id="KI964132">
    <property type="protein sequence ID" value="EUC40909.1"/>
    <property type="molecule type" value="Genomic_DNA"/>
</dbReference>
<protein>
    <submittedName>
        <fullName evidence="2">Uncharacterized protein</fullName>
    </submittedName>
</protein>
<gene>
    <name evidence="2" type="ORF">COCMIDRAFT_107597</name>
</gene>
<name>W6YZF1_COCMI</name>
<reference evidence="2 3" key="1">
    <citation type="journal article" date="2013" name="PLoS Genet.">
        <title>Comparative genome structure, secondary metabolite, and effector coding capacity across Cochliobolus pathogens.</title>
        <authorList>
            <person name="Condon B.J."/>
            <person name="Leng Y."/>
            <person name="Wu D."/>
            <person name="Bushley K.E."/>
            <person name="Ohm R.A."/>
            <person name="Otillar R."/>
            <person name="Martin J."/>
            <person name="Schackwitz W."/>
            <person name="Grimwood J."/>
            <person name="MohdZainudin N."/>
            <person name="Xue C."/>
            <person name="Wang R."/>
            <person name="Manning V.A."/>
            <person name="Dhillon B."/>
            <person name="Tu Z.J."/>
            <person name="Steffenson B.J."/>
            <person name="Salamov A."/>
            <person name="Sun H."/>
            <person name="Lowry S."/>
            <person name="LaButti K."/>
            <person name="Han J."/>
            <person name="Copeland A."/>
            <person name="Lindquist E."/>
            <person name="Barry K."/>
            <person name="Schmutz J."/>
            <person name="Baker S.E."/>
            <person name="Ciuffetti L.M."/>
            <person name="Grigoriev I.V."/>
            <person name="Zhong S."/>
            <person name="Turgeon B.G."/>
        </authorList>
    </citation>
    <scope>NUCLEOTIDE SEQUENCE [LARGE SCALE GENOMIC DNA]</scope>
    <source>
        <strain evidence="2 3">ATCC 44560</strain>
    </source>
</reference>
<dbReference type="KEGG" id="bor:COCMIDRAFT_107597"/>